<feature type="compositionally biased region" description="Low complexity" evidence="1">
    <location>
        <begin position="4473"/>
        <end position="4482"/>
    </location>
</feature>
<feature type="region of interest" description="Disordered" evidence="1">
    <location>
        <begin position="4320"/>
        <end position="4441"/>
    </location>
</feature>
<accession>A0A2N3Y6A6</accession>
<feature type="compositionally biased region" description="Basic and acidic residues" evidence="1">
    <location>
        <begin position="5073"/>
        <end position="5088"/>
    </location>
</feature>
<dbReference type="Proteomes" id="UP000233786">
    <property type="component" value="Unassembled WGS sequence"/>
</dbReference>
<feature type="region of interest" description="Disordered" evidence="1">
    <location>
        <begin position="4684"/>
        <end position="4705"/>
    </location>
</feature>
<dbReference type="EMBL" id="PJNB01000001">
    <property type="protein sequence ID" value="PKW18457.1"/>
    <property type="molecule type" value="Genomic_DNA"/>
</dbReference>
<feature type="region of interest" description="Disordered" evidence="1">
    <location>
        <begin position="3073"/>
        <end position="3123"/>
    </location>
</feature>
<feature type="region of interest" description="Disordered" evidence="1">
    <location>
        <begin position="4571"/>
        <end position="4602"/>
    </location>
</feature>
<feature type="region of interest" description="Disordered" evidence="1">
    <location>
        <begin position="2858"/>
        <end position="2880"/>
    </location>
</feature>
<feature type="region of interest" description="Disordered" evidence="1">
    <location>
        <begin position="439"/>
        <end position="593"/>
    </location>
</feature>
<feature type="region of interest" description="Disordered" evidence="1">
    <location>
        <begin position="2294"/>
        <end position="2314"/>
    </location>
</feature>
<protein>
    <submittedName>
        <fullName evidence="2">Uncharacterized protein</fullName>
    </submittedName>
</protein>
<feature type="compositionally biased region" description="Basic and acidic residues" evidence="1">
    <location>
        <begin position="1316"/>
        <end position="1325"/>
    </location>
</feature>
<feature type="compositionally biased region" description="Basic and acidic residues" evidence="1">
    <location>
        <begin position="4639"/>
        <end position="4653"/>
    </location>
</feature>
<feature type="compositionally biased region" description="Basic residues" evidence="1">
    <location>
        <begin position="1299"/>
        <end position="1315"/>
    </location>
</feature>
<organism evidence="2 3">
    <name type="scientific">Saccharopolyspora spinosa</name>
    <dbReference type="NCBI Taxonomy" id="60894"/>
    <lineage>
        <taxon>Bacteria</taxon>
        <taxon>Bacillati</taxon>
        <taxon>Actinomycetota</taxon>
        <taxon>Actinomycetes</taxon>
        <taxon>Pseudonocardiales</taxon>
        <taxon>Pseudonocardiaceae</taxon>
        <taxon>Saccharopolyspora</taxon>
    </lineage>
</organism>
<evidence type="ECO:0000313" key="2">
    <source>
        <dbReference type="EMBL" id="PKW18457.1"/>
    </source>
</evidence>
<feature type="compositionally biased region" description="Low complexity" evidence="1">
    <location>
        <begin position="4620"/>
        <end position="4630"/>
    </location>
</feature>
<feature type="compositionally biased region" description="Low complexity" evidence="1">
    <location>
        <begin position="4351"/>
        <end position="4365"/>
    </location>
</feature>
<feature type="region of interest" description="Disordered" evidence="1">
    <location>
        <begin position="2241"/>
        <end position="2268"/>
    </location>
</feature>
<feature type="compositionally biased region" description="Basic and acidic residues" evidence="1">
    <location>
        <begin position="881"/>
        <end position="905"/>
    </location>
</feature>
<feature type="compositionally biased region" description="Low complexity" evidence="1">
    <location>
        <begin position="3005"/>
        <end position="3025"/>
    </location>
</feature>
<sequence length="5102" mass="536680">MFSSIMVPEEVRRLFQVLTGEDMTDADEGVLFAVADALESGAVGVGEVGGLVAELVGKVRTEFSGKAADRFAEGLEIFDGLLASGQGALGELAVFVRDLARQVRYLKLVTIYGLELLAVEMAWAVAWAGATGGASMAWLAARMAVMRLLLSRWWGQLFMRLAMAAAGGVAFNVVPDLQAQVQMLGEKSSAKWDGKLSEQAAGMGAFSALVSLPLSAVGGLVSNALTKVLVRGLGDEVDEKILEAAAKRAVAEHAELYPVSAMARFADVVGKSLDVYAGMSVRGMWSARFGHGVGEALENALSELFGEVGYLAATGQEVTWNPFSVTAGVFESVFSGVGNLAGLVWRGKLHPEGPSPYLDDTSRHEGTTTETTDGGGFGAEKTPLPGTGAGSQTGQTPGSPDKDSTFGTSDGSDGLKQSDVDSVFAVSDTGVVTSGGDLVVSGSGPASGGVAGKDGKGGFDGSGRGGAGGSVTGGNPAAGVPGVSDFGQDRPGTPPPSYAYATGDFGSGRSVTPPPQYSPVAGGDPLSRVYGVSGVDGPGTPSDAVLPNTVSPRSGSGAVADLNGEAVSPGDESSVDGVTGQGGSSGVDSVAGRGDAHRWGEAAVPPDSAVGSRAVPYPRQDPAAAVPAAVPVGVQVDAVRVPVPANVVVDGGLVEFVRGGVADSSGGPVLLVAQGNPAAGVVVSPGQGSALAQGVGRDVVAVTPGQGGRGPQWTVFAADGSVPRPVPGAPEDLAGAPEGLAGLVESSAAVPGGVAGSGPPPAGQWSRSDLRGEIDRARKLDRSGGDELAARRIVEDTHDISGLVGGDAAVSLEEVVALVAARHHELGGDHLDRVVEFSQALADRLDTLGTGLSIPAGATPQPGRGMLRQSADDPGPATGESRTRDVVHGDPGRKTDDTTHTDATARSDATAQAGPGFSPVAHDLRQHVDGSARAEVWMRRGGDGVKPVPDTIQGRRPERDGARRRLAWPGSRRAGDTAPTTASGFSTAISRVSREAREIPSGAVPIRAQENTGQVTGRDDFAGFLGGYSDDHGVGSVGLSAEGTFGDPSPEAAVWPGAGSVVGSGFRFVRGVNQASYLFGDARFRVNCLEACVAFHNSVKFGRQFVAGPAGADRDPVRLEVAFGRQAWPVEGVAGVERFVRGGPVGVAVPVLYQRADGSAHVINAVRTGSEDRDGRGVVVLWDPQRGEEAEVADVSAVTGMWVIPVPEAEAAGMVVLPPSGSGLRSQGWGSGLPTEVTGKAGPKGAKRTRAKTGESSRGAKRRKVAAAAAGIDPGSPGNGESELLTPTDQATQQDERSARRKQQTRARNAKYRQARRAEADRVAELEELAGRGPLNSEQETELAELRPKVAQQEQQKRAKSAKYRQELKAAVDRVVALEELAGRGELTEEQTAELAELRPKVAEWKQKKKEKDARDYRAIKAAADRVVVLEELAGRGPLAEEQEAELAALRPKVERKQKKKEKYAKSRRERTVEGDRVVVLEELAGRGELTEEQAAELAELRPKVAQWKQQKTETDVKYRRARKAAADRVAVLEELAGRGELTEEQEGELGELRPKVAQWKQQVRAKSVKYRRARKAAADRFAVLEELAGRGPLTEEQEAELAELQPKVAQRRQQVRAKSVKYRRARKAAADRFAVLEELAGRGPLTEEQEAELAELQPKVAQRRQQARANSVKYRKERKAEAARVVVLEELAGRGPLAEEQEAELAALRLKVAGRGRKKQDRGVMDTGVGRAPVGRRDERIAGPEGVSEWTGTDQDGGDAWLADFDLGAWLELSVAGSAVSGDAGAGDAGVMLGEGAVEDVLATELTAFLGPDAGADDFAGFLPDYHDWEGSVGLFGVEGPGEGTFGEPFPEGAVWPDGGWPDAVGADAVDGVGKSGVWADSDRDAEGVVGAVGSGFRFVRGVNQASYLSGDARFRVNCLEACVAFHNSVKFGWQFVAGPAGDRDPVRLEVAFGRQARRVEGVAGVERYVRGGPVGVAVPVLYQRADGSAHVINAVRTDSKDPAGHDVVVLWDPQKGEEAEKADVSAVTGMWVIPVPEAEPEPAGMVVLPSSGSGLRSQGWGSGLPTEVTGPKRQPGASGPEAGKTGPKGAKRTRGETGESSGGAKRRKVPAAAAGIDPGSPGNGESEVLTPADQPAQQDERSARRKQQTRARDAMSRQAKKAAAERVVVLEELAGRGPLTEEQAAELAELQPKVAQRKQQERANSAKDYRAIMAAADRVVVLEELAGRGPLTEEQAAELAALRPKAERKQKKNERDAKSRQAKKAAADRVVVLEELAGRGPLTEEQAAELAELQPKVAQRKQQNTGRDVKYRRARRAEADRVVVLEELAGRGPLTEEQAAELAELQPKVAQWKQQERAKSAKYRRARRAEADRVVVLEELAGRGELTEEQEAELAALRSKVVGRGRKKQDRGVMETGVGGAPVAGRDERFAGSEGVSEWTGTDQDGGDAWLADFDLGAWLELSVAGSAVSGDAGAGGAGVMLGEKAVEDVVATGLPAFLGPDAGADDFAGFLPDYHDWEGSVGLFGAEGPDDGPFGDPSPEGAVWPDGVWPGVVGSGFRFVRGVNQASYFFGDARFRVNCLEACVAFHNSVKFGRQFVAGPAGDRDPARLEVAFGRQARPVEGVAGVERYVRGGPVGVAVPVLYQRPDGSAHVINAVRTGSKDPAGRDVVVLWDPQRGEEAEGDDVSAVTGMWVIPVPEAEAGPAGMVVLPSSGSGLRSQGWGSGLPTEVAGPKRQPGVSGLEAGKPGPGAKRTRAEAGERSRGKAGESSRGAKRQKAAAAAAGIDPGSPGNDESEVLTPTDQPVQQDEREAERKQKNRAKNAKYRQGLKAAADRVAELEALKGLGPLTEEQAAELAELQPKMAQQKQQKKEKNAKYRQGLKAAADRVAVLEALAGRGPLTEEQAAELAALQPKAAQWIQQTKKKNAKQYQARRAAADRVVVLEELAGRGPLTEEQAAELGELQPKMAQRKQQKTETKAKYRQGLRAAADRVAVLEELAGRGPLTEEQATELAELQPKVAQQKQQKKEENARYRQARRAEADRVVELEELAGQGPLTEEQKAELAELRPKVAGRGPKAAGRGRKKKDRGVVETGVGEAPVVGRDERIAGPEGVSEWTGTDQDGGDAWLADFDLGAWLELSVAGSAVSGDAGAGGAGVMLGEGAVEDVLVTGLPAFLGPDAGADDFAGFLPDYHDWEGSVGLFGAEGPDDGPFGDPSPEGAVWPDGVWPGVVGSGFRFVRGVNQASYFFGDARFRVNCLEACVAFHNSVKFGRQFVAGPAGDRDPARLEVAFGRQARPVEGVAGVERYVRGGPVGVAVPVLYQRPDGSAHVINAVRTGSKDPAGRDVVVLWDPQRGEEAEGDDVSAVTGMWVIPVPEAEAGPAGMVVLPSSGSGLRSQGWGSGLPTEVAGPKRQPGVSGLEAGKPGPGAKRTRAEAGERSRGKAGESSRGAKRQKAAAAAAGIDPGSPGNDESELFTPTDQPVQQDEREAERKQKNRAKNAKYRQGLKAAADRVAELEALKGLGPLTEEQAAELAELQPKMAQQKQQKKEKNAKYRQGLKAAADRVAVLEALAGRGPLTEEQAAELAALQPKAAQWIQQTKKKNAKQYQARRAAADRVVVLEELAGRGPLTEEQAAELGELQPKMAQRKQQNREKKAKYRQGLKAAADRVVVLEELAGRGPLTVEQAAELGELQPKAVQWKQQSTEKDGKYRRAIKAAADRVVVLEELAGRGPLTEEQAAELAELQPKVARRKQQTKENNAKGYQVRRAEADRVVVLEELAGQGPLTEEQETELAELQPKVAQRTQQNRVTKAKYYQGLKAAADRVAELEELAGRGPLTEAQAAELAELQPKAVQWKQQTTERDVKHSRERRAAAARVVVLEELAGRGELTEEQAAELAELQPKVAQWKQQRREDDAKYRQGRKAAAARVVVLEELAGRGELTEEQAAELAELQPKVAQWIQQKKKKNAKQYQARKAAADRVAVLEELAGRGPLTEEQAAELAELRPKVVGWGRKKQDRGVMETGVGGAPVVGRDERFAGSEGVSEWTGTDQEGRDAWSADVDLGAWLDQAVADLAVSGDAGAGGAGVMLGEGAVADVLATELPAFLGPDAGADDFAGFVPDYHDGEGSVGLFGAEGPDEGIFGDPSPGDAVWPDAVGADAVGVVGESGDRFVRGVNQAGYLSGDARSRVNCLEACVAFHNSVKFGRQFVAGPAGADRDPVRLEVAFGRQARRVEGVAGVERYVRGGPVGVAVPVLYQRPDGSAHVINAVRTGSKDPAGRDVVVLWDPQRGEEAEVADVSAVTGMWVIPVPEPEAGPAGMVVLPPSGSGLRSQGWGSGLPTEVAGPARQPGASGPEAGKPGAGAKRTRGETDESARGKAGESSRGVKRRKVAAGAAGIDPGIPGNGESEVLTPTDQATQRDERAAERKQQDRAQNAKYRQGLRAAADRVVELEELAGQGPLTEEQEAELAALQPKVAQQKQQKTETKAKYRQGLRAAADRVAVLEELAGRGPLTEEQATELAELQPKVAQQKQQERESNAKQYRAIKAAADRVVELEELAGRGPLTEEQAAELAELQPKVAQQKQQQKAKRAKHRQGLRAAADRVVELEELAGRGPLTEEQAAELAELQPKVAQQKQQKKEENARYRQARRAEADRVVELEELAGQGPLTEEQKAELAELRPKVAGRGPKAAGRGRKKKDRGVVETGVGEAPVVGRDERIAGPEGVSEWTGTDQDGRDAWSADFDLGAWLELSVAGSAVSGDAGAGGAGVMLGEGAVEDVLATELPAFLGPDAGADDFAGFLPDYHDWEGSVGLFGAEGPDDGPFGDPSPEGAVWPDGGWPNAVGADAVGEVGESGVWADSDRDAEGVVGAVGSGFRFVRGVNQASYLFGDARFRVNCLEACVAFHNSVKFGRQFVASPAGADRDPARLEVAFGRQARQVEGVAGVERYVRGGPVGVAVPVLYQRPDGSAHVINAVRTGSKDPAGHDVVVLWDPQNGEEAEKADVSAVTGMWVIPVPEAEPAEPVVLPLSGSRLRSQGWGSGLPTEVAGPARQPGASGPEAGKTGPKSAKSVRGETDERAEAGESSRAKANQSSRGPSGGR</sequence>
<feature type="compositionally biased region" description="Basic and acidic residues" evidence="1">
    <location>
        <begin position="4419"/>
        <end position="4432"/>
    </location>
</feature>
<feature type="region of interest" description="Disordered" evidence="1">
    <location>
        <begin position="938"/>
        <end position="985"/>
    </location>
</feature>
<dbReference type="PANTHER" id="PTHR23159">
    <property type="entry name" value="CENTROSOMAL PROTEIN 2"/>
    <property type="match status" value="1"/>
</dbReference>
<feature type="region of interest" description="Disordered" evidence="1">
    <location>
        <begin position="354"/>
        <end position="417"/>
    </location>
</feature>
<feature type="region of interest" description="Disordered" evidence="1">
    <location>
        <begin position="4618"/>
        <end position="4653"/>
    </location>
</feature>
<feature type="region of interest" description="Disordered" evidence="1">
    <location>
        <begin position="2716"/>
        <end position="2833"/>
    </location>
</feature>
<feature type="region of interest" description="Disordered" evidence="1">
    <location>
        <begin position="2410"/>
        <end position="2429"/>
    </location>
</feature>
<dbReference type="STRING" id="994479.GCA_000194155_07076"/>
<reference evidence="2" key="1">
    <citation type="submission" date="2017-12" db="EMBL/GenBank/DDBJ databases">
        <title>Sequencing the genomes of 1000 Actinobacteria strains.</title>
        <authorList>
            <person name="Klenk H.-P."/>
        </authorList>
    </citation>
    <scope>NUCLEOTIDE SEQUENCE [LARGE SCALE GENOMIC DNA]</scope>
    <source>
        <strain evidence="2">DSM 44228</strain>
    </source>
</reference>
<evidence type="ECO:0000313" key="3">
    <source>
        <dbReference type="Proteomes" id="UP000233786"/>
    </source>
</evidence>
<feature type="region of interest" description="Disordered" evidence="1">
    <location>
        <begin position="3393"/>
        <end position="3505"/>
    </location>
</feature>
<feature type="region of interest" description="Disordered" evidence="1">
    <location>
        <begin position="2962"/>
        <end position="2984"/>
    </location>
</feature>
<evidence type="ECO:0000256" key="1">
    <source>
        <dbReference type="SAM" id="MobiDB-lite"/>
    </source>
</evidence>
<feature type="compositionally biased region" description="Low complexity" evidence="1">
    <location>
        <begin position="4684"/>
        <end position="4693"/>
    </location>
</feature>
<name>A0A2N3Y6A6_SACSN</name>
<feature type="region of interest" description="Disordered" evidence="1">
    <location>
        <begin position="3003"/>
        <end position="3041"/>
    </location>
</feature>
<feature type="compositionally biased region" description="Basic and acidic residues" evidence="1">
    <location>
        <begin position="4368"/>
        <end position="4382"/>
    </location>
</feature>
<gene>
    <name evidence="2" type="ORF">A8926_6541</name>
</gene>
<feature type="region of interest" description="Disordered" evidence="1">
    <location>
        <begin position="849"/>
        <end position="922"/>
    </location>
</feature>
<feature type="compositionally biased region" description="Basic and acidic residues" evidence="1">
    <location>
        <begin position="953"/>
        <end position="963"/>
    </location>
</feature>
<dbReference type="PANTHER" id="PTHR23159:SF60">
    <property type="entry name" value="SPINDLE ASSEMBLY ABNORMAL PROTEIN 4"/>
    <property type="match status" value="1"/>
</dbReference>
<feature type="compositionally biased region" description="Low complexity" evidence="1">
    <location>
        <begin position="4571"/>
        <end position="4587"/>
    </location>
</feature>
<feature type="compositionally biased region" description="Low complexity" evidence="1">
    <location>
        <begin position="2858"/>
        <end position="2869"/>
    </location>
</feature>
<feature type="region of interest" description="Disordered" evidence="1">
    <location>
        <begin position="4473"/>
        <end position="4492"/>
    </location>
</feature>
<proteinExistence type="predicted"/>
<feature type="compositionally biased region" description="Low complexity" evidence="1">
    <location>
        <begin position="4393"/>
        <end position="4403"/>
    </location>
</feature>
<feature type="compositionally biased region" description="Basic residues" evidence="1">
    <location>
        <begin position="4588"/>
        <end position="4598"/>
    </location>
</feature>
<comment type="caution">
    <text evidence="2">The sequence shown here is derived from an EMBL/GenBank/DDBJ whole genome shotgun (WGS) entry which is preliminary data.</text>
</comment>
<feature type="compositionally biased region" description="Polar residues" evidence="1">
    <location>
        <begin position="5089"/>
        <end position="5102"/>
    </location>
</feature>
<feature type="compositionally biased region" description="Basic and acidic residues" evidence="1">
    <location>
        <begin position="2756"/>
        <end position="2770"/>
    </location>
</feature>
<feature type="compositionally biased region" description="Basic and acidic residues" evidence="1">
    <location>
        <begin position="3027"/>
        <end position="3041"/>
    </location>
</feature>
<dbReference type="RefSeq" id="WP_238935711.1">
    <property type="nucleotide sequence ID" value="NZ_CP061007.1"/>
</dbReference>
<feature type="region of interest" description="Disordered" evidence="1">
    <location>
        <begin position="1222"/>
        <end position="1361"/>
    </location>
</feature>
<feature type="compositionally biased region" description="Gly residues" evidence="1">
    <location>
        <begin position="445"/>
        <end position="472"/>
    </location>
</feature>
<keyword evidence="3" id="KW-1185">Reference proteome</keyword>
<feature type="region of interest" description="Disordered" evidence="1">
    <location>
        <begin position="4525"/>
        <end position="4544"/>
    </location>
</feature>
<feature type="region of interest" description="Disordered" evidence="1">
    <location>
        <begin position="5038"/>
        <end position="5102"/>
    </location>
</feature>
<feature type="region of interest" description="Disordered" evidence="1">
    <location>
        <begin position="4033"/>
        <end position="4054"/>
    </location>
</feature>
<feature type="compositionally biased region" description="Basic and acidic residues" evidence="1">
    <location>
        <begin position="3433"/>
        <end position="3447"/>
    </location>
</feature>
<feature type="region of interest" description="Disordered" evidence="1">
    <location>
        <begin position="2045"/>
        <end position="2168"/>
    </location>
</feature>